<dbReference type="Proteomes" id="UP001500326">
    <property type="component" value="Unassembled WGS sequence"/>
</dbReference>
<comment type="caution">
    <text evidence="2">The sequence shown here is derived from an EMBL/GenBank/DDBJ whole genome shotgun (WGS) entry which is preliminary data.</text>
</comment>
<keyword evidence="1" id="KW-1133">Transmembrane helix</keyword>
<keyword evidence="1" id="KW-0472">Membrane</keyword>
<name>A0ABP5DUC6_9MICO</name>
<evidence type="ECO:0000313" key="2">
    <source>
        <dbReference type="EMBL" id="GAA1985354.1"/>
    </source>
</evidence>
<feature type="transmembrane region" description="Helical" evidence="1">
    <location>
        <begin position="42"/>
        <end position="64"/>
    </location>
</feature>
<gene>
    <name evidence="2" type="ORF">GCM10009777_19160</name>
</gene>
<protein>
    <recommendedName>
        <fullName evidence="4">Histidine kinase</fullName>
    </recommendedName>
</protein>
<feature type="transmembrane region" description="Helical" evidence="1">
    <location>
        <begin position="100"/>
        <end position="118"/>
    </location>
</feature>
<evidence type="ECO:0000256" key="1">
    <source>
        <dbReference type="SAM" id="Phobius"/>
    </source>
</evidence>
<evidence type="ECO:0000313" key="3">
    <source>
        <dbReference type="Proteomes" id="UP001500326"/>
    </source>
</evidence>
<evidence type="ECO:0008006" key="4">
    <source>
        <dbReference type="Google" id="ProtNLM"/>
    </source>
</evidence>
<reference evidence="3" key="1">
    <citation type="journal article" date="2019" name="Int. J. Syst. Evol. Microbiol.">
        <title>The Global Catalogue of Microorganisms (GCM) 10K type strain sequencing project: providing services to taxonomists for standard genome sequencing and annotation.</title>
        <authorList>
            <consortium name="The Broad Institute Genomics Platform"/>
            <consortium name="The Broad Institute Genome Sequencing Center for Infectious Disease"/>
            <person name="Wu L."/>
            <person name="Ma J."/>
        </authorList>
    </citation>
    <scope>NUCLEOTIDE SEQUENCE [LARGE SCALE GENOMIC DNA]</scope>
    <source>
        <strain evidence="3">JCM 14902</strain>
    </source>
</reference>
<dbReference type="RefSeq" id="WP_344061062.1">
    <property type="nucleotide sequence ID" value="NZ_BAAAOH010000001.1"/>
</dbReference>
<feature type="transmembrane region" description="Helical" evidence="1">
    <location>
        <begin position="76"/>
        <end position="94"/>
    </location>
</feature>
<sequence length="136" mass="13515">MRTKGVVRAAAVVVGIEGIALVALAAWQIIAITTGDTVSLVSALALVILTAVGAAAVLAFAIAIWRELSWGRSGGIVTQVLILAVALGAVTGTYGHPATGLVLAIPAIVALVLLVIAVRNAGRDVSGRDGRDAASG</sequence>
<proteinExistence type="predicted"/>
<feature type="transmembrane region" description="Helical" evidence="1">
    <location>
        <begin position="7"/>
        <end position="30"/>
    </location>
</feature>
<accession>A0ABP5DUC6</accession>
<organism evidence="2 3">
    <name type="scientific">Microbacterium pumilum</name>
    <dbReference type="NCBI Taxonomy" id="344165"/>
    <lineage>
        <taxon>Bacteria</taxon>
        <taxon>Bacillati</taxon>
        <taxon>Actinomycetota</taxon>
        <taxon>Actinomycetes</taxon>
        <taxon>Micrococcales</taxon>
        <taxon>Microbacteriaceae</taxon>
        <taxon>Microbacterium</taxon>
    </lineage>
</organism>
<dbReference type="EMBL" id="BAAAOH010000001">
    <property type="protein sequence ID" value="GAA1985354.1"/>
    <property type="molecule type" value="Genomic_DNA"/>
</dbReference>
<keyword evidence="3" id="KW-1185">Reference proteome</keyword>
<keyword evidence="1" id="KW-0812">Transmembrane</keyword>